<dbReference type="GO" id="GO:0005525">
    <property type="term" value="F:GTP binding"/>
    <property type="evidence" value="ECO:0007669"/>
    <property type="project" value="UniProtKB-KW"/>
</dbReference>
<dbReference type="InterPro" id="IPR000897">
    <property type="entry name" value="SRP54_GTPase_dom"/>
</dbReference>
<dbReference type="OMA" id="GISDQFQ"/>
<dbReference type="Gene3D" id="3.40.50.300">
    <property type="entry name" value="P-loop containing nucleotide triphosphate hydrolases"/>
    <property type="match status" value="1"/>
</dbReference>
<sequence>MAAHSHVLPFLSPATSVRCSPYGRRSAGLLRCAAAAGQAGFFTRLGRLIQEKAKSDVEKLFSGFSKTRENLSVVDELLTYWNLADTDRALLVSDFGPKISFRIVDTLREEIRDGKLKSGAEIKEALKRCIFELLTSKGGNPELQLGFRKPAVIMIVGVNGGGKTTSLGKLAYRFKNEGVKVLMAAGDTFRAAARDQLEVWAERTGSEIVIDNDKKAKPASVLSQAVKRGKREGFDLVLCDTSGRLHTNYGLMEELVSCKKVIAKALPGAPNEILLVLDGTTGLNMLQQAREFNDVSVVDELGIPVKFIGVGEGMEDLQPFDAEAFVEAIFP</sequence>
<evidence type="ECO:0000256" key="1">
    <source>
        <dbReference type="ARBA" id="ARBA00004170"/>
    </source>
</evidence>
<evidence type="ECO:0000256" key="4">
    <source>
        <dbReference type="ARBA" id="ARBA00023134"/>
    </source>
</evidence>
<dbReference type="Proteomes" id="UP000026962">
    <property type="component" value="Chromosome 1"/>
</dbReference>
<dbReference type="AlphaFoldDB" id="A0A0E0JTU5"/>
<dbReference type="GO" id="GO:0005047">
    <property type="term" value="F:signal recognition particle binding"/>
    <property type="evidence" value="ECO:0007669"/>
    <property type="project" value="TreeGrafter"/>
</dbReference>
<dbReference type="GO" id="GO:0016020">
    <property type="term" value="C:membrane"/>
    <property type="evidence" value="ECO:0007669"/>
    <property type="project" value="UniProtKB-SubCell"/>
</dbReference>
<evidence type="ECO:0000256" key="2">
    <source>
        <dbReference type="ARBA" id="ARBA00008531"/>
    </source>
</evidence>
<dbReference type="GO" id="GO:0005737">
    <property type="term" value="C:cytoplasm"/>
    <property type="evidence" value="ECO:0007669"/>
    <property type="project" value="UniProtKB-ARBA"/>
</dbReference>
<dbReference type="SMART" id="SM00382">
    <property type="entry name" value="AAA"/>
    <property type="match status" value="1"/>
</dbReference>
<evidence type="ECO:0000259" key="7">
    <source>
        <dbReference type="PROSITE" id="PS00300"/>
    </source>
</evidence>
<name>A0A0E0JTU5_ORYPU</name>
<feature type="domain" description="SRP54-type proteins GTP-binding" evidence="7">
    <location>
        <begin position="304"/>
        <end position="317"/>
    </location>
</feature>
<evidence type="ECO:0000313" key="8">
    <source>
        <dbReference type="EnsemblPlants" id="OPUNC01G43430.2"/>
    </source>
</evidence>
<keyword evidence="3" id="KW-0547">Nucleotide-binding</keyword>
<dbReference type="SMART" id="SM00962">
    <property type="entry name" value="SRP54"/>
    <property type="match status" value="1"/>
</dbReference>
<dbReference type="PROSITE" id="PS00300">
    <property type="entry name" value="SRP54"/>
    <property type="match status" value="1"/>
</dbReference>
<accession>A0A0E0JTU5</accession>
<comment type="subcellular location">
    <subcellularLocation>
        <location evidence="1">Membrane</location>
        <topology evidence="1">Peripheral membrane protein</topology>
    </subcellularLocation>
</comment>
<dbReference type="Gramene" id="OPUNC01G43430.2">
    <property type="protein sequence ID" value="OPUNC01G43430.2"/>
    <property type="gene ID" value="OPUNC01G43430"/>
</dbReference>
<evidence type="ECO:0000256" key="3">
    <source>
        <dbReference type="ARBA" id="ARBA00022741"/>
    </source>
</evidence>
<reference evidence="8" key="2">
    <citation type="submission" date="2018-05" db="EMBL/GenBank/DDBJ databases">
        <title>OpunRS2 (Oryza punctata Reference Sequence Version 2).</title>
        <authorList>
            <person name="Zhang J."/>
            <person name="Kudrna D."/>
            <person name="Lee S."/>
            <person name="Talag J."/>
            <person name="Welchert J."/>
            <person name="Wing R.A."/>
        </authorList>
    </citation>
    <scope>NUCLEOTIDE SEQUENCE [LARGE SCALE GENOMIC DNA]</scope>
</reference>
<dbReference type="InterPro" id="IPR036225">
    <property type="entry name" value="SRP/SRP_N"/>
</dbReference>
<keyword evidence="5" id="KW-0472">Membrane</keyword>
<reference evidence="8" key="1">
    <citation type="submission" date="2015-04" db="UniProtKB">
        <authorList>
            <consortium name="EnsemblPlants"/>
        </authorList>
    </citation>
    <scope>IDENTIFICATION</scope>
</reference>
<dbReference type="PANTHER" id="PTHR43134">
    <property type="entry name" value="SIGNAL RECOGNITION PARTICLE RECEPTOR SUBUNIT ALPHA"/>
    <property type="match status" value="1"/>
</dbReference>
<keyword evidence="6" id="KW-0675">Receptor</keyword>
<dbReference type="eggNOG" id="KOG0780">
    <property type="taxonomic scope" value="Eukaryota"/>
</dbReference>
<dbReference type="GO" id="GO:0006614">
    <property type="term" value="P:SRP-dependent cotranslational protein targeting to membrane"/>
    <property type="evidence" value="ECO:0007669"/>
    <property type="project" value="InterPro"/>
</dbReference>
<dbReference type="FunFam" id="1.20.120.140:FF:000006">
    <property type="entry name" value="Cell division FtsY, chloroplastic-like protein"/>
    <property type="match status" value="1"/>
</dbReference>
<dbReference type="InterPro" id="IPR027417">
    <property type="entry name" value="P-loop_NTPase"/>
</dbReference>
<dbReference type="GO" id="GO:0003924">
    <property type="term" value="F:GTPase activity"/>
    <property type="evidence" value="ECO:0007669"/>
    <property type="project" value="TreeGrafter"/>
</dbReference>
<dbReference type="InterPro" id="IPR003593">
    <property type="entry name" value="AAA+_ATPase"/>
</dbReference>
<evidence type="ECO:0000256" key="6">
    <source>
        <dbReference type="ARBA" id="ARBA00023170"/>
    </source>
</evidence>
<dbReference type="InterPro" id="IPR042101">
    <property type="entry name" value="SRP54_N_sf"/>
</dbReference>
<organism evidence="8">
    <name type="scientific">Oryza punctata</name>
    <name type="common">Red rice</name>
    <dbReference type="NCBI Taxonomy" id="4537"/>
    <lineage>
        <taxon>Eukaryota</taxon>
        <taxon>Viridiplantae</taxon>
        <taxon>Streptophyta</taxon>
        <taxon>Embryophyta</taxon>
        <taxon>Tracheophyta</taxon>
        <taxon>Spermatophyta</taxon>
        <taxon>Magnoliopsida</taxon>
        <taxon>Liliopsida</taxon>
        <taxon>Poales</taxon>
        <taxon>Poaceae</taxon>
        <taxon>BOP clade</taxon>
        <taxon>Oryzoideae</taxon>
        <taxon>Oryzeae</taxon>
        <taxon>Oryzinae</taxon>
        <taxon>Oryza</taxon>
    </lineage>
</organism>
<dbReference type="Pfam" id="PF02881">
    <property type="entry name" value="SRP54_N"/>
    <property type="match status" value="1"/>
</dbReference>
<comment type="similarity">
    <text evidence="2">Belongs to the GTP-binding SRP family.</text>
</comment>
<dbReference type="SUPFAM" id="SSF47364">
    <property type="entry name" value="Domain of the SRP/SRP receptor G-proteins"/>
    <property type="match status" value="1"/>
</dbReference>
<protein>
    <recommendedName>
        <fullName evidence="7">SRP54-type proteins GTP-binding domain-containing protein</fullName>
    </recommendedName>
</protein>
<dbReference type="EnsemblPlants" id="OPUNC01G43430.2">
    <property type="protein sequence ID" value="OPUNC01G43430.2"/>
    <property type="gene ID" value="OPUNC01G43430"/>
</dbReference>
<evidence type="ECO:0000313" key="9">
    <source>
        <dbReference type="Proteomes" id="UP000026962"/>
    </source>
</evidence>
<dbReference type="SMART" id="SM00963">
    <property type="entry name" value="SRP54_N"/>
    <property type="match status" value="1"/>
</dbReference>
<keyword evidence="9" id="KW-1185">Reference proteome</keyword>
<proteinExistence type="inferred from homology"/>
<dbReference type="SUPFAM" id="SSF52540">
    <property type="entry name" value="P-loop containing nucleoside triphosphate hydrolases"/>
    <property type="match status" value="1"/>
</dbReference>
<dbReference type="InterPro" id="IPR013822">
    <property type="entry name" value="Signal_recog_particl_SRP54_hlx"/>
</dbReference>
<keyword evidence="4" id="KW-0342">GTP-binding</keyword>
<dbReference type="Pfam" id="PF00448">
    <property type="entry name" value="SRP54"/>
    <property type="match status" value="1"/>
</dbReference>
<dbReference type="PANTHER" id="PTHR43134:SF7">
    <property type="entry name" value="CELL DIVISION PROTEIN FTSY HOMOLOG, CHLOROPLASTIC"/>
    <property type="match status" value="1"/>
</dbReference>
<dbReference type="Gene3D" id="1.20.120.140">
    <property type="entry name" value="Signal recognition particle SRP54, nucleotide-binding domain"/>
    <property type="match status" value="1"/>
</dbReference>
<dbReference type="STRING" id="4537.A0A0E0JTU5"/>
<evidence type="ECO:0000256" key="5">
    <source>
        <dbReference type="ARBA" id="ARBA00023136"/>
    </source>
</evidence>